<gene>
    <name evidence="9" type="ORF">C1O66_21705</name>
</gene>
<protein>
    <submittedName>
        <fullName evidence="9">DNA internalization-related competence protein ComEC/Rec2</fullName>
    </submittedName>
</protein>
<evidence type="ECO:0000256" key="2">
    <source>
        <dbReference type="ARBA" id="ARBA00022475"/>
    </source>
</evidence>
<dbReference type="GO" id="GO:0005886">
    <property type="term" value="C:plasma membrane"/>
    <property type="evidence" value="ECO:0007669"/>
    <property type="project" value="UniProtKB-SubCell"/>
</dbReference>
<evidence type="ECO:0000259" key="8">
    <source>
        <dbReference type="SMART" id="SM00849"/>
    </source>
</evidence>
<dbReference type="InterPro" id="IPR004477">
    <property type="entry name" value="ComEC_N"/>
</dbReference>
<feature type="domain" description="Metallo-beta-lactamase" evidence="8">
    <location>
        <begin position="562"/>
        <end position="760"/>
    </location>
</feature>
<evidence type="ECO:0000256" key="1">
    <source>
        <dbReference type="ARBA" id="ARBA00004651"/>
    </source>
</evidence>
<dbReference type="RefSeq" id="WP_102770095.1">
    <property type="nucleotide sequence ID" value="NZ_POSP01000004.1"/>
</dbReference>
<keyword evidence="10" id="KW-1185">Reference proteome</keyword>
<dbReference type="NCBIfam" id="TIGR00361">
    <property type="entry name" value="ComEC_Rec2"/>
    <property type="match status" value="1"/>
</dbReference>
<dbReference type="InterPro" id="IPR052159">
    <property type="entry name" value="Competence_DNA_uptake"/>
</dbReference>
<reference evidence="9 10" key="1">
    <citation type="submission" date="2018-01" db="EMBL/GenBank/DDBJ databases">
        <title>Draft genome sequence of Paucibacter aquatile CR182 isolated from freshwater of the Nakdong River.</title>
        <authorList>
            <person name="Choi A."/>
            <person name="Chung E.J."/>
        </authorList>
    </citation>
    <scope>NUCLEOTIDE SEQUENCE [LARGE SCALE GENOMIC DNA]</scope>
    <source>
        <strain evidence="9 10">CR182</strain>
    </source>
</reference>
<feature type="transmembrane region" description="Helical" evidence="7">
    <location>
        <begin position="366"/>
        <end position="386"/>
    </location>
</feature>
<name>A0A2N8KS92_9BURK</name>
<feature type="transmembrane region" description="Helical" evidence="7">
    <location>
        <begin position="324"/>
        <end position="345"/>
    </location>
</feature>
<dbReference type="GO" id="GO:0030420">
    <property type="term" value="P:establishment of competence for transformation"/>
    <property type="evidence" value="ECO:0007669"/>
    <property type="project" value="InterPro"/>
</dbReference>
<feature type="transmembrane region" description="Helical" evidence="7">
    <location>
        <begin position="73"/>
        <end position="94"/>
    </location>
</feature>
<comment type="subcellular location">
    <subcellularLocation>
        <location evidence="1">Cell membrane</location>
        <topology evidence="1">Multi-pass membrane protein</topology>
    </subcellularLocation>
</comment>
<evidence type="ECO:0000256" key="4">
    <source>
        <dbReference type="ARBA" id="ARBA00022989"/>
    </source>
</evidence>
<comment type="caution">
    <text evidence="9">The sequence shown here is derived from an EMBL/GenBank/DDBJ whole genome shotgun (WGS) entry which is preliminary data.</text>
</comment>
<dbReference type="AlphaFoldDB" id="A0A2N8KS92"/>
<keyword evidence="3 7" id="KW-0812">Transmembrane</keyword>
<keyword evidence="2" id="KW-1003">Cell membrane</keyword>
<sequence length="838" mass="89841">MHSPATAEPLQAVARRGPASLWPFRLALPALAWLSGLACVQLQRELPGEGAFAAVLLFGLACLIAAMRSRAAAALRLLGFSLAAGLLAFSYGSWRAELRLAERLPEAWEGRDLLLIGRVDSLPAATLGQAGAPGWRFEFALEAAQAGPLASDPPLQLPPRLLLSAFAEHADAAPPPLRAGERWQLLVRLKQPQGLMNPHGFDYELWLFEQGLRASGVLRPGGAQRRLAEAPFASIDAARQRLREALQRRVSEPSAAGVLAALSLGDQAAISRADWALFRDTGLSHLLSVSGLHVTMFAWAAQGLLGWAWRGSTRLCLRCPAPAVARWGGVAAALAYALFSGWGVPAQRTVWMLASLALTRSAGVRWPWPLALLLSALVVTAVDPWAVCQAGFWLSFCAVGLLMAAGDAEPARGWRAQLMAGLRNQAVATLGLAPLSLLFFQQLSVVGVLANLLAIPWVSLVITPLALGGAILPGLWIWGAGCVELMMALLRGLASWPLAVWTVPVAPLWAQAAGLAGGVVLVLPLPWRVRALGLALALPLLWPAPERPREGEFEFLAADVGQGTAVLLRTANHALLYDAGPQYAPGVDAGQRVLLPLLRALGVRQLDQLLLSHRDSDHVGGAASVAAGLPVRVLRSSLEPGHPLHRLFPSSLPCEVGQGWVWDGVQFELLHPSAEQLQRQQLKSNELSCVLRVRSASGQRSALLMGDLEAGQEAELLRRHRPQDLPAELLLVPHHGSKTSSTPELLAAVAPRWAVVQSGYRNRFGHPALPVLARYQAAGIEVFNSPDCGAWRWRSDAVAPSCQRQLGRRYWHRQPSADRAGLSWQGPPAPGAHLEEDG</sequence>
<dbReference type="InterPro" id="IPR001279">
    <property type="entry name" value="Metallo-B-lactamas"/>
</dbReference>
<dbReference type="InterPro" id="IPR004797">
    <property type="entry name" value="Competence_ComEC/Rec2"/>
</dbReference>
<evidence type="ECO:0000256" key="5">
    <source>
        <dbReference type="ARBA" id="ARBA00023136"/>
    </source>
</evidence>
<evidence type="ECO:0000256" key="7">
    <source>
        <dbReference type="SAM" id="Phobius"/>
    </source>
</evidence>
<dbReference type="PANTHER" id="PTHR30619">
    <property type="entry name" value="DNA INTERNALIZATION/COMPETENCE PROTEIN COMEC/REC2"/>
    <property type="match status" value="1"/>
</dbReference>
<feature type="region of interest" description="Disordered" evidence="6">
    <location>
        <begin position="817"/>
        <end position="838"/>
    </location>
</feature>
<dbReference type="EMBL" id="POSP01000004">
    <property type="protein sequence ID" value="PND36321.1"/>
    <property type="molecule type" value="Genomic_DNA"/>
</dbReference>
<dbReference type="Proteomes" id="UP000235916">
    <property type="component" value="Unassembled WGS sequence"/>
</dbReference>
<feature type="transmembrane region" description="Helical" evidence="7">
    <location>
        <begin position="392"/>
        <end position="408"/>
    </location>
</feature>
<feature type="transmembrane region" description="Helical" evidence="7">
    <location>
        <begin position="420"/>
        <end position="440"/>
    </location>
</feature>
<dbReference type="InterPro" id="IPR036866">
    <property type="entry name" value="RibonucZ/Hydroxyglut_hydro"/>
</dbReference>
<evidence type="ECO:0000313" key="9">
    <source>
        <dbReference type="EMBL" id="PND36321.1"/>
    </source>
</evidence>
<feature type="transmembrane region" description="Helical" evidence="7">
    <location>
        <begin position="286"/>
        <end position="309"/>
    </location>
</feature>
<proteinExistence type="predicted"/>
<dbReference type="CDD" id="cd07731">
    <property type="entry name" value="ComA-like_MBL-fold"/>
    <property type="match status" value="1"/>
</dbReference>
<feature type="transmembrane region" description="Helical" evidence="7">
    <location>
        <begin position="50"/>
        <end position="67"/>
    </location>
</feature>
<dbReference type="Pfam" id="PF13567">
    <property type="entry name" value="DUF4131"/>
    <property type="match status" value="1"/>
</dbReference>
<dbReference type="InterPro" id="IPR035681">
    <property type="entry name" value="ComA-like_MBL"/>
</dbReference>
<organism evidence="9 10">
    <name type="scientific">Kinneretia aquatilis</name>
    <dbReference type="NCBI Taxonomy" id="2070761"/>
    <lineage>
        <taxon>Bacteria</taxon>
        <taxon>Pseudomonadati</taxon>
        <taxon>Pseudomonadota</taxon>
        <taxon>Betaproteobacteria</taxon>
        <taxon>Burkholderiales</taxon>
        <taxon>Sphaerotilaceae</taxon>
        <taxon>Roseateles</taxon>
    </lineage>
</organism>
<feature type="transmembrane region" description="Helical" evidence="7">
    <location>
        <begin position="20"/>
        <end position="38"/>
    </location>
</feature>
<keyword evidence="4 7" id="KW-1133">Transmembrane helix</keyword>
<accession>A0A2N8KS92</accession>
<dbReference type="SUPFAM" id="SSF56281">
    <property type="entry name" value="Metallo-hydrolase/oxidoreductase"/>
    <property type="match status" value="1"/>
</dbReference>
<dbReference type="SMART" id="SM00849">
    <property type="entry name" value="Lactamase_B"/>
    <property type="match status" value="1"/>
</dbReference>
<evidence type="ECO:0000256" key="3">
    <source>
        <dbReference type="ARBA" id="ARBA00022692"/>
    </source>
</evidence>
<dbReference type="Gene3D" id="3.60.15.10">
    <property type="entry name" value="Ribonuclease Z/Hydroxyacylglutathione hydrolase-like"/>
    <property type="match status" value="1"/>
</dbReference>
<feature type="transmembrane region" description="Helical" evidence="7">
    <location>
        <begin position="446"/>
        <end position="468"/>
    </location>
</feature>
<dbReference type="OrthoDB" id="9761531at2"/>
<dbReference type="InterPro" id="IPR025405">
    <property type="entry name" value="DUF4131"/>
</dbReference>
<dbReference type="Pfam" id="PF00753">
    <property type="entry name" value="Lactamase_B"/>
    <property type="match status" value="1"/>
</dbReference>
<dbReference type="NCBIfam" id="TIGR00360">
    <property type="entry name" value="ComEC_N-term"/>
    <property type="match status" value="1"/>
</dbReference>
<evidence type="ECO:0000256" key="6">
    <source>
        <dbReference type="SAM" id="MobiDB-lite"/>
    </source>
</evidence>
<keyword evidence="5 7" id="KW-0472">Membrane</keyword>
<evidence type="ECO:0000313" key="10">
    <source>
        <dbReference type="Proteomes" id="UP000235916"/>
    </source>
</evidence>
<dbReference type="Pfam" id="PF03772">
    <property type="entry name" value="Competence"/>
    <property type="match status" value="1"/>
</dbReference>
<dbReference type="PANTHER" id="PTHR30619:SF1">
    <property type="entry name" value="RECOMBINATION PROTEIN 2"/>
    <property type="match status" value="1"/>
</dbReference>